<dbReference type="InterPro" id="IPR036188">
    <property type="entry name" value="FAD/NAD-bd_sf"/>
</dbReference>
<dbReference type="GO" id="GO:0071949">
    <property type="term" value="F:FAD binding"/>
    <property type="evidence" value="ECO:0007669"/>
    <property type="project" value="InterPro"/>
</dbReference>
<comment type="similarity">
    <text evidence="1">Belongs to the paxM FAD-dependent monooxygenase family.</text>
</comment>
<evidence type="ECO:0000313" key="8">
    <source>
        <dbReference type="EMBL" id="KAK5064361.1"/>
    </source>
</evidence>
<keyword evidence="2" id="KW-0285">Flavoprotein</keyword>
<dbReference type="GO" id="GO:0004497">
    <property type="term" value="F:monooxygenase activity"/>
    <property type="evidence" value="ECO:0007669"/>
    <property type="project" value="UniProtKB-KW"/>
</dbReference>
<feature type="domain" description="FAD-binding" evidence="7">
    <location>
        <begin position="285"/>
        <end position="347"/>
    </location>
</feature>
<dbReference type="PANTHER" id="PTHR13789">
    <property type="entry name" value="MONOOXYGENASE"/>
    <property type="match status" value="1"/>
</dbReference>
<keyword evidence="5" id="KW-0503">Monooxygenase</keyword>
<feature type="chain" id="PRO_5043844039" description="FAD-binding domain-containing protein" evidence="6">
    <location>
        <begin position="19"/>
        <end position="414"/>
    </location>
</feature>
<keyword evidence="6" id="KW-0732">Signal</keyword>
<dbReference type="InterPro" id="IPR002938">
    <property type="entry name" value="FAD-bd"/>
</dbReference>
<feature type="domain" description="FAD-binding" evidence="7">
    <location>
        <begin position="4"/>
        <end position="169"/>
    </location>
</feature>
<reference evidence="8 9" key="1">
    <citation type="submission" date="2023-08" db="EMBL/GenBank/DDBJ databases">
        <title>Black Yeasts Isolated from many extreme environments.</title>
        <authorList>
            <person name="Coleine C."/>
            <person name="Stajich J.E."/>
            <person name="Selbmann L."/>
        </authorList>
    </citation>
    <scope>NUCLEOTIDE SEQUENCE [LARGE SCALE GENOMIC DNA]</scope>
    <source>
        <strain evidence="8 9">CCFEE 5792</strain>
    </source>
</reference>
<evidence type="ECO:0000256" key="3">
    <source>
        <dbReference type="ARBA" id="ARBA00022827"/>
    </source>
</evidence>
<evidence type="ECO:0000256" key="5">
    <source>
        <dbReference type="ARBA" id="ARBA00023033"/>
    </source>
</evidence>
<dbReference type="SUPFAM" id="SSF54373">
    <property type="entry name" value="FAD-linked reductases, C-terminal domain"/>
    <property type="match status" value="1"/>
</dbReference>
<dbReference type="Gene3D" id="3.50.50.60">
    <property type="entry name" value="FAD/NAD(P)-binding domain"/>
    <property type="match status" value="1"/>
</dbReference>
<dbReference type="GeneID" id="89968416"/>
<keyword evidence="9" id="KW-1185">Reference proteome</keyword>
<evidence type="ECO:0000259" key="7">
    <source>
        <dbReference type="Pfam" id="PF01494"/>
    </source>
</evidence>
<evidence type="ECO:0000256" key="4">
    <source>
        <dbReference type="ARBA" id="ARBA00023002"/>
    </source>
</evidence>
<evidence type="ECO:0000313" key="9">
    <source>
        <dbReference type="Proteomes" id="UP001358417"/>
    </source>
</evidence>
<dbReference type="EMBL" id="JAVRRD010000001">
    <property type="protein sequence ID" value="KAK5064361.1"/>
    <property type="molecule type" value="Genomic_DNA"/>
</dbReference>
<comment type="caution">
    <text evidence="8">The sequence shown here is derived from an EMBL/GenBank/DDBJ whole genome shotgun (WGS) entry which is preliminary data.</text>
</comment>
<feature type="signal peptide" evidence="6">
    <location>
        <begin position="1"/>
        <end position="18"/>
    </location>
</feature>
<dbReference type="SUPFAM" id="SSF51905">
    <property type="entry name" value="FAD/NAD(P)-binding domain"/>
    <property type="match status" value="1"/>
</dbReference>
<keyword evidence="4" id="KW-0560">Oxidoreductase</keyword>
<name>A0AAV9NQL0_9EURO</name>
<protein>
    <recommendedName>
        <fullName evidence="7">FAD-binding domain-containing protein</fullName>
    </recommendedName>
</protein>
<keyword evidence="3" id="KW-0274">FAD</keyword>
<evidence type="ECO:0000256" key="2">
    <source>
        <dbReference type="ARBA" id="ARBA00022630"/>
    </source>
</evidence>
<proteinExistence type="inferred from homology"/>
<dbReference type="FunFam" id="3.50.50.60:FF:000115">
    <property type="entry name" value="Salicylate hydroxylase, putative"/>
    <property type="match status" value="1"/>
</dbReference>
<evidence type="ECO:0000256" key="6">
    <source>
        <dbReference type="SAM" id="SignalP"/>
    </source>
</evidence>
<dbReference type="AlphaFoldDB" id="A0AAV9NQL0"/>
<organism evidence="8 9">
    <name type="scientific">Exophiala bonariae</name>
    <dbReference type="NCBI Taxonomy" id="1690606"/>
    <lineage>
        <taxon>Eukaryota</taxon>
        <taxon>Fungi</taxon>
        <taxon>Dikarya</taxon>
        <taxon>Ascomycota</taxon>
        <taxon>Pezizomycotina</taxon>
        <taxon>Eurotiomycetes</taxon>
        <taxon>Chaetothyriomycetidae</taxon>
        <taxon>Chaetothyriales</taxon>
        <taxon>Herpotrichiellaceae</taxon>
        <taxon>Exophiala</taxon>
    </lineage>
</organism>
<evidence type="ECO:0000256" key="1">
    <source>
        <dbReference type="ARBA" id="ARBA00007992"/>
    </source>
</evidence>
<dbReference type="Pfam" id="PF01494">
    <property type="entry name" value="FAD_binding_3"/>
    <property type="match status" value="2"/>
</dbReference>
<gene>
    <name evidence="8" type="ORF">LTR84_000194</name>
</gene>
<sequence length="414" mass="46229">MSLSIIIIGAGLGGLAAAVSIKSECAHHNVLVLESAPQLAEIGAGLQLTPNATRILERWGLSDILANVISKPQTFSIHRYSDGLLLGKRENYGEEMLSKYKSNFWDIHRADLQLALYHHAERLGVKFRFGVSVEGHDFVIPEVLLSTGEAIRGDLIVAADGLWSKTRSSFLGRPSPPLPTGDLAYRILLETKDIYDEDLRIFASIPRVCLWVGPECHAIYYPLKGNTMLNIVLLVPDNLPDSVAKAPGSLQEMHEIFKDWDPRLQKLLGLVDKVDKWKLMHLDEMDKWHNDTATVVFLGDACHPMLPYMAQGAGSSLEDGAALGLILAKIDGRADLLEALKKFERVRKSRSLALQQGSLKQRHVNHLRNGPEQVARDQLCLDEMDDPQPGYPFYWIDPKIQSYVYGYDVFAELE</sequence>
<dbReference type="PRINTS" id="PR00420">
    <property type="entry name" value="RNGMNOXGNASE"/>
</dbReference>
<dbReference type="RefSeq" id="XP_064711685.1">
    <property type="nucleotide sequence ID" value="XM_064843825.1"/>
</dbReference>
<dbReference type="Proteomes" id="UP001358417">
    <property type="component" value="Unassembled WGS sequence"/>
</dbReference>
<dbReference type="PANTHER" id="PTHR13789:SF238">
    <property type="entry name" value="PUTATIVE (AFU_ORTHOLOGUE AFUA_2G01680)-RELATED"/>
    <property type="match status" value="1"/>
</dbReference>
<accession>A0AAV9NQL0</accession>
<dbReference type="InterPro" id="IPR050493">
    <property type="entry name" value="FAD-dep_Monooxygenase_BioMet"/>
</dbReference>